<comment type="caution">
    <text evidence="1">The sequence shown here is derived from an EMBL/GenBank/DDBJ whole genome shotgun (WGS) entry which is preliminary data.</text>
</comment>
<sequence length="158" mass="18215">MSSTRRENYFTSIYSAPPKPLPRSEDSVLVNYDYLDTSDHSGYTNAWLNAVSYDKVSVDYYDEYADNWVNFMKTAERMTERKIKYTKQQLLDILYEMTSIRLPLAPPTPKTVRQPIDVTKSIYQPVRQPNNPPDNIVPGFTSSSPAFQLCAKCRARIV</sequence>
<dbReference type="EMBL" id="BAABUK010000007">
    <property type="protein sequence ID" value="GAA5810292.1"/>
    <property type="molecule type" value="Genomic_DNA"/>
</dbReference>
<evidence type="ECO:0000313" key="2">
    <source>
        <dbReference type="Proteomes" id="UP001473302"/>
    </source>
</evidence>
<keyword evidence="2" id="KW-1185">Reference proteome</keyword>
<proteinExistence type="predicted"/>
<evidence type="ECO:0000313" key="1">
    <source>
        <dbReference type="EMBL" id="GAA5810292.1"/>
    </source>
</evidence>
<reference evidence="1 2" key="1">
    <citation type="submission" date="2024-04" db="EMBL/GenBank/DDBJ databases">
        <title>genome sequences of Mucor flavus KT1a and Helicostylum pulchrum KT1b strains isolated from the surface of a dry-aged beef.</title>
        <authorList>
            <person name="Toyotome T."/>
            <person name="Hosono M."/>
            <person name="Torimaru M."/>
            <person name="Fukuda K."/>
            <person name="Mikami N."/>
        </authorList>
    </citation>
    <scope>NUCLEOTIDE SEQUENCE [LARGE SCALE GENOMIC DNA]</scope>
    <source>
        <strain evidence="1 2">KT1a</strain>
    </source>
</reference>
<name>A0ABP9YTY6_9FUNG</name>
<protein>
    <submittedName>
        <fullName evidence="1">Uncharacterized protein</fullName>
    </submittedName>
</protein>
<gene>
    <name evidence="1" type="ORF">MFLAVUS_003712</name>
</gene>
<accession>A0ABP9YTY6</accession>
<organism evidence="1 2">
    <name type="scientific">Mucor flavus</name>
    <dbReference type="NCBI Taxonomy" id="439312"/>
    <lineage>
        <taxon>Eukaryota</taxon>
        <taxon>Fungi</taxon>
        <taxon>Fungi incertae sedis</taxon>
        <taxon>Mucoromycota</taxon>
        <taxon>Mucoromycotina</taxon>
        <taxon>Mucoromycetes</taxon>
        <taxon>Mucorales</taxon>
        <taxon>Mucorineae</taxon>
        <taxon>Mucoraceae</taxon>
        <taxon>Mucor</taxon>
    </lineage>
</organism>
<dbReference type="Proteomes" id="UP001473302">
    <property type="component" value="Unassembled WGS sequence"/>
</dbReference>